<dbReference type="SUPFAM" id="SSF51011">
    <property type="entry name" value="Glycosyl hydrolase domain"/>
    <property type="match status" value="1"/>
</dbReference>
<dbReference type="InterPro" id="IPR017853">
    <property type="entry name" value="GH"/>
</dbReference>
<dbReference type="InterPro" id="IPR013780">
    <property type="entry name" value="Glyco_hydro_b"/>
</dbReference>
<dbReference type="RefSeq" id="WP_092560157.1">
    <property type="nucleotide sequence ID" value="NZ_FOYZ01000005.1"/>
</dbReference>
<proteinExistence type="inferred from homology"/>
<dbReference type="InterPro" id="IPR014756">
    <property type="entry name" value="Ig_E-set"/>
</dbReference>
<dbReference type="Gene3D" id="2.60.40.1180">
    <property type="entry name" value="Golgi alpha-mannosidase II"/>
    <property type="match status" value="1"/>
</dbReference>
<dbReference type="AlphaFoldDB" id="A0A1I6JDS8"/>
<dbReference type="OrthoDB" id="9761875at2"/>
<dbReference type="Proteomes" id="UP000199659">
    <property type="component" value="Unassembled WGS sequence"/>
</dbReference>
<name>A0A1I6JDS8_9FIRM</name>
<gene>
    <name evidence="2" type="ORF">SAMN05661086_01594</name>
</gene>
<dbReference type="STRING" id="37658.SAMN05661086_01594"/>
<dbReference type="EMBL" id="FOYZ01000005">
    <property type="protein sequence ID" value="SFR77077.1"/>
    <property type="molecule type" value="Genomic_DNA"/>
</dbReference>
<dbReference type="SUPFAM" id="SSF81296">
    <property type="entry name" value="E set domains"/>
    <property type="match status" value="1"/>
</dbReference>
<dbReference type="PANTHER" id="PTHR43002">
    <property type="entry name" value="GLYCOGEN DEBRANCHING ENZYME"/>
    <property type="match status" value="1"/>
</dbReference>
<accession>A0A1I6JDS8</accession>
<organism evidence="2 3">
    <name type="scientific">Anaeromicropila populeti</name>
    <dbReference type="NCBI Taxonomy" id="37658"/>
    <lineage>
        <taxon>Bacteria</taxon>
        <taxon>Bacillati</taxon>
        <taxon>Bacillota</taxon>
        <taxon>Clostridia</taxon>
        <taxon>Lachnospirales</taxon>
        <taxon>Lachnospiraceae</taxon>
        <taxon>Anaeromicropila</taxon>
    </lineage>
</organism>
<keyword evidence="3" id="KW-1185">Reference proteome</keyword>
<evidence type="ECO:0000313" key="3">
    <source>
        <dbReference type="Proteomes" id="UP000199659"/>
    </source>
</evidence>
<evidence type="ECO:0000256" key="1">
    <source>
        <dbReference type="ARBA" id="ARBA00008061"/>
    </source>
</evidence>
<dbReference type="InterPro" id="IPR013783">
    <property type="entry name" value="Ig-like_fold"/>
</dbReference>
<dbReference type="Gene3D" id="2.60.40.10">
    <property type="entry name" value="Immunoglobulins"/>
    <property type="match status" value="1"/>
</dbReference>
<protein>
    <submittedName>
        <fullName evidence="2">Glycogen operon protein</fullName>
    </submittedName>
</protein>
<comment type="similarity">
    <text evidence="1">Belongs to the glycosyl hydrolase 13 family.</text>
</comment>
<evidence type="ECO:0000313" key="2">
    <source>
        <dbReference type="EMBL" id="SFR77077.1"/>
    </source>
</evidence>
<dbReference type="Gene3D" id="3.20.20.80">
    <property type="entry name" value="Glycosidases"/>
    <property type="match status" value="2"/>
</dbReference>
<dbReference type="SUPFAM" id="SSF51445">
    <property type="entry name" value="(Trans)glycosidases"/>
    <property type="match status" value="1"/>
</dbReference>
<sequence length="636" mass="73959">MKVGRKDFDRAEKGTGLPLGAYVRQDSYVQFSVSIPDHDNCILHLYRKGGEKPVQSFTMDKTWKRGTIFSIVIKLPNIEEYEYLYEVGNRYYLDPYTKLLTGRSEWGKVIPMDEVFQVRSKIVSSKNQIWMNDFLQIPFEELIIYKLHIRGFTKDPSSRVKQNGTFCGVVEKIPYLKELGINAVELMPCYDFDEIIQTTQCNVFGISSSISRSLPREYVNENDGSMKINYWGYTDKACYFAPKASYCAEPLYACDEFMEMILKLHANGIEVYMDMHFAADVNQCLIVDCLHYWVYQYGIDGFVLNQEAIPQKLLATDPVLGNIKLFTGSWDAADIYKEYKEPAFRNLCEYNDGFMIDARKYLKGDEEQVARFSDRIKRNPGMFGVVNYISNTNSFTLMDMVSYDVKHNDKNGENGRDGTEYNHSWNCGVEGKTRKKSVLELRRRQIKNALLMLFFSQGTPLIMAGDEFGNSQDGNNNPYCQDNEISWLNWSGIKTSSWILEYVKMLIRIRKEHRILHMPSELRMMDYISCGCPDISFHGTRAWYLDCSNYSRELGVLLCGQYAKIDRKHCDSDFYIAFNMHWEAHLFNLPKPLKQLTWKVLMDTSEPEEKQDEEIEITEKSYEVKARTIVVFSCHE</sequence>
<reference evidence="2 3" key="1">
    <citation type="submission" date="2016-10" db="EMBL/GenBank/DDBJ databases">
        <authorList>
            <person name="de Groot N.N."/>
        </authorList>
    </citation>
    <scope>NUCLEOTIDE SEQUENCE [LARGE SCALE GENOMIC DNA]</scope>
    <source>
        <strain evidence="2 3">743A</strain>
    </source>
</reference>